<dbReference type="SMART" id="SM00487">
    <property type="entry name" value="DEXDc"/>
    <property type="match status" value="1"/>
</dbReference>
<dbReference type="PANTHER" id="PTHR47957">
    <property type="entry name" value="ATP-DEPENDENT HELICASE HRQ1"/>
    <property type="match status" value="1"/>
</dbReference>
<dbReference type="Proteomes" id="UP000295198">
    <property type="component" value="Unassembled WGS sequence"/>
</dbReference>
<reference evidence="6 7" key="1">
    <citation type="submission" date="2019-01" db="EMBL/GenBank/DDBJ databases">
        <title>Nocardioides guangzhouensis sp. nov., an actinobacterium isolated from soil.</title>
        <authorList>
            <person name="Fu Y."/>
            <person name="Cai Y."/>
            <person name="Lin Z."/>
            <person name="Chen P."/>
        </authorList>
    </citation>
    <scope>NUCLEOTIDE SEQUENCE [LARGE SCALE GENOMIC DNA]</scope>
    <source>
        <strain evidence="6 7">130</strain>
    </source>
</reference>
<dbReference type="GO" id="GO:0003676">
    <property type="term" value="F:nucleic acid binding"/>
    <property type="evidence" value="ECO:0007669"/>
    <property type="project" value="InterPro"/>
</dbReference>
<evidence type="ECO:0000313" key="7">
    <source>
        <dbReference type="Proteomes" id="UP000295198"/>
    </source>
</evidence>
<dbReference type="InterPro" id="IPR018973">
    <property type="entry name" value="MZB"/>
</dbReference>
<evidence type="ECO:0000256" key="3">
    <source>
        <dbReference type="SAM" id="MobiDB-lite"/>
    </source>
</evidence>
<feature type="domain" description="Helicase ATP-binding" evidence="4">
    <location>
        <begin position="168"/>
        <end position="466"/>
    </location>
</feature>
<sequence length="1918" mass="212709">MTSSSTSSRRCRGLRSATCNLLAWPSGRHRELCSRSECLSARVTRRRSSWLTCCGWQSRRHPVASDAPTIAETIDDIQSALREYIEATYHVGHPMIIEQRRQLLLEEGVLFRAPFIESTPRYQTNRKFAELDVDAAVHDLFGPLTQKVGALDRLLYDPPYTHQAEAIEWTSRDGKSLAITTGTGSGKTESFLLPMLAKLAAEAKHRPSSFEAPAVRALILYPMNALVNDQLGRLRLLLGDPRVTTQFNAWAGRPARFARYTSRTLYPGVRTVKKDQQRLGSIEDFYLLLIDQAADPSAPGHAQAKKLKTRLEARGKWPAKPDLKAWFGPKGSRWKDAKTGEFVRAVMRQDDPELLTRHEVLSAPPDVLITNYSMLEYMLMRPLERPVFDHTRQWLADNPEEKFLLIVDEAHLYRGAAGAEVGLLLRRLRARLGITPDRVQVITTSASFTTPEYAREFAAQLTGKAEADFRTVTSQWALRAGAATGTTADATALADVPLEDFYNGDTDAERAEAVSDLLTSRGVTDLERPIGALLHEALADYEPMSLLVNETMQKAQPVSELGKAVFPEADTEIADKAVTALVALGSAARRSDDEAGLLPCRVHAFFRGLPGLWACIDPECDAVDRAELPPGLGPIGKLYAQPQATCDCGARVFEFYTCRHCGSAYARGYTDDLQRPRFLWHERGGAFQTTSGSIPELFALDLLLEEPQAGQVEVAEIDLVTGCLNPDKPPTRGRVVFLPKLRSGETVTSDDDEDDVDEQAEADGEFKPCGVCGQLAGFGRSSVQDHQTKGDQPFQALVTRQIEVQPPSAPYSVFAPLRGRKVLAFSDSRQVAARLAPNLQAYSMRDVIRPLILKGWEDLSAQPGVGKQMSLEKLYLAVMVGAKQLKVRLRPELREAESLHVLKDVSKAIDDGALTGDDDARAELLMLTAQPPQALLRAMYATLTDKYYGLTSLGLASIREKASLRDGLLADLPAIDGVATTDDERLALLRLWLAQWSTPARGIWFPSMTSEWWRQRGGVKPHSGKFQTIDRWLGTPAAKKKFKDTWLPVLLPRFCELEGAKYRMLAGNVALEPGGLWGYCERCRFTQRPIPGSTRCVSCGQNQVRTLDPETDEVFQARKGYYRESAERALKSPDKPILSIIAAEHTAQLNAAQSDAVFSRAEEYELLFQDIDVGLPRPGEQERAAIDVLSCTTTMEVGIDIGSLSGVALRNMPPSRANYQQRAGRAGRRGNAVATVVAFGSADTHDDHYFRNPDLMIRGDVDDPILTLDNDEIARRHVVAYLLQQYNQDRLPEIDPEDQPQLFEVLGTVRGFVGTTSPLNRTDFEEWLNEHEATLRADIDSWLPSELMLQRNHVLDGIVSGTLAEIDKALELQPDGKLPEPEEGDAAPEEEEVEEGDAGEDGAELPTEQRSQTNLLDRLLYKGVLPRYAFPTDVVAFHVFDRAKSEPFHTEFRYAPSQGLPIALSQYAPGKVVWIDNKEWTSGAIYAPMHKERFQAWRDKMLYFECQVCHYAKHVPSSEAQRGEERDCEACGAVGKFGKAMNWMRPPGFAHRANDDPGTSPDDAPASSYATRAKLVAEGPEQEEAWDHVTGYLEQTYRRDTLLVTNTGPRGEGYNYCTRCGLIEPTKGATGVVVGTHPKPYPDEREPDCQGSASTNGLVLGTDFISDVLLVRLKVEKPLTLRPELLSTQVALRTVAEALTIAATKELDVDASELQAEYRPALTPGGNHGLEAEIYLYDTLAGGAGFTKRVHGYGLSIFKKALDRLEHCPADCDASCYRCLRSFRNRFEHGLLDRRVGAALLKYVLDGTMPVLDDLRMNQSIDKLLADLQSRDLDGMEFFKNEPVAIDGLGTITAPLLARAKGRDRIFYVQSPLTRDTPPTQELWDAKELGGVPVYPIDDMVVMRNLPVASQQVQRWLS</sequence>
<dbReference type="GO" id="GO:0006289">
    <property type="term" value="P:nucleotide-excision repair"/>
    <property type="evidence" value="ECO:0007669"/>
    <property type="project" value="TreeGrafter"/>
</dbReference>
<accession>A0A4V1XYT7</accession>
<dbReference type="GO" id="GO:0005524">
    <property type="term" value="F:ATP binding"/>
    <property type="evidence" value="ECO:0007669"/>
    <property type="project" value="UniProtKB-KW"/>
</dbReference>
<dbReference type="InterPro" id="IPR011545">
    <property type="entry name" value="DEAD/DEAH_box_helicase_dom"/>
</dbReference>
<dbReference type="EMBL" id="SDKM01000024">
    <property type="protein sequence ID" value="RYP84389.1"/>
    <property type="molecule type" value="Genomic_DNA"/>
</dbReference>
<dbReference type="GO" id="GO:0036297">
    <property type="term" value="P:interstrand cross-link repair"/>
    <property type="evidence" value="ECO:0007669"/>
    <property type="project" value="TreeGrafter"/>
</dbReference>
<evidence type="ECO:0000313" key="6">
    <source>
        <dbReference type="EMBL" id="RYP84389.1"/>
    </source>
</evidence>
<keyword evidence="1" id="KW-0547">Nucleotide-binding</keyword>
<dbReference type="PROSITE" id="PS51192">
    <property type="entry name" value="HELICASE_ATP_BIND_1"/>
    <property type="match status" value="1"/>
</dbReference>
<dbReference type="PROSITE" id="PS51194">
    <property type="entry name" value="HELICASE_CTER"/>
    <property type="match status" value="1"/>
</dbReference>
<name>A0A4V1XYT7_9ACTN</name>
<keyword evidence="2" id="KW-0067">ATP-binding</keyword>
<keyword evidence="7" id="KW-1185">Reference proteome</keyword>
<dbReference type="SMART" id="SM00490">
    <property type="entry name" value="HELICc"/>
    <property type="match status" value="1"/>
</dbReference>
<gene>
    <name evidence="6" type="ORF">EKO23_15990</name>
</gene>
<evidence type="ECO:0000259" key="5">
    <source>
        <dbReference type="PROSITE" id="PS51194"/>
    </source>
</evidence>
<dbReference type="InterPro" id="IPR014001">
    <property type="entry name" value="Helicase_ATP-bd"/>
</dbReference>
<feature type="region of interest" description="Disordered" evidence="3">
    <location>
        <begin position="1371"/>
        <end position="1409"/>
    </location>
</feature>
<organism evidence="6 7">
    <name type="scientific">Nocardioides guangzhouensis</name>
    <dbReference type="NCBI Taxonomy" id="2497878"/>
    <lineage>
        <taxon>Bacteria</taxon>
        <taxon>Bacillati</taxon>
        <taxon>Actinomycetota</taxon>
        <taxon>Actinomycetes</taxon>
        <taxon>Propionibacteriales</taxon>
        <taxon>Nocardioidaceae</taxon>
        <taxon>Nocardioides</taxon>
    </lineage>
</organism>
<dbReference type="GO" id="GO:0043138">
    <property type="term" value="F:3'-5' DNA helicase activity"/>
    <property type="evidence" value="ECO:0007669"/>
    <property type="project" value="TreeGrafter"/>
</dbReference>
<dbReference type="Pfam" id="PF00271">
    <property type="entry name" value="Helicase_C"/>
    <property type="match status" value="1"/>
</dbReference>
<feature type="domain" description="Helicase C-terminal" evidence="5">
    <location>
        <begin position="1103"/>
        <end position="1273"/>
    </location>
</feature>
<protein>
    <submittedName>
        <fullName evidence="6">DUF1998 domain-containing protein</fullName>
    </submittedName>
</protein>
<dbReference type="PANTHER" id="PTHR47957:SF3">
    <property type="entry name" value="ATP-DEPENDENT HELICASE HRQ1"/>
    <property type="match status" value="1"/>
</dbReference>
<evidence type="ECO:0000256" key="1">
    <source>
        <dbReference type="ARBA" id="ARBA00022741"/>
    </source>
</evidence>
<proteinExistence type="predicted"/>
<evidence type="ECO:0000259" key="4">
    <source>
        <dbReference type="PROSITE" id="PS51192"/>
    </source>
</evidence>
<dbReference type="Pfam" id="PF09369">
    <property type="entry name" value="MZB"/>
    <property type="match status" value="1"/>
</dbReference>
<dbReference type="OrthoDB" id="3197455at2"/>
<comment type="caution">
    <text evidence="6">The sequence shown here is derived from an EMBL/GenBank/DDBJ whole genome shotgun (WGS) entry which is preliminary data.</text>
</comment>
<dbReference type="Pfam" id="PF00270">
    <property type="entry name" value="DEAD"/>
    <property type="match status" value="1"/>
</dbReference>
<dbReference type="Gene3D" id="3.40.50.300">
    <property type="entry name" value="P-loop containing nucleotide triphosphate hydrolases"/>
    <property type="match status" value="3"/>
</dbReference>
<dbReference type="InterPro" id="IPR001650">
    <property type="entry name" value="Helicase_C-like"/>
</dbReference>
<evidence type="ECO:0000256" key="2">
    <source>
        <dbReference type="ARBA" id="ARBA00022840"/>
    </source>
</evidence>
<dbReference type="SUPFAM" id="SSF52540">
    <property type="entry name" value="P-loop containing nucleoside triphosphate hydrolases"/>
    <property type="match status" value="2"/>
</dbReference>
<dbReference type="InterPro" id="IPR027417">
    <property type="entry name" value="P-loop_NTPase"/>
</dbReference>
<feature type="compositionally biased region" description="Acidic residues" evidence="3">
    <location>
        <begin position="1381"/>
        <end position="1403"/>
    </location>
</feature>